<gene>
    <name evidence="1" type="ORF">HXK24_02510</name>
    <name evidence="2" type="ORF">M3I19_02835</name>
</gene>
<evidence type="ECO:0000313" key="2">
    <source>
        <dbReference type="EMBL" id="UQF78632.1"/>
    </source>
</evidence>
<dbReference type="PIRSF" id="PIRSF021265">
    <property type="entry name" value="DUF956"/>
    <property type="match status" value="1"/>
</dbReference>
<dbReference type="Proteomes" id="UP000831562">
    <property type="component" value="Chromosome"/>
</dbReference>
<dbReference type="EMBL" id="JABZGU010000035">
    <property type="protein sequence ID" value="MBF4802681.1"/>
    <property type="molecule type" value="Genomic_DNA"/>
</dbReference>
<dbReference type="Pfam" id="PF06115">
    <property type="entry name" value="DUF956"/>
    <property type="match status" value="1"/>
</dbReference>
<dbReference type="AlphaFoldDB" id="A0A9D5X336"/>
<organism evidence="1 3">
    <name type="scientific">Lancefieldella parvula</name>
    <dbReference type="NCBI Taxonomy" id="1382"/>
    <lineage>
        <taxon>Bacteria</taxon>
        <taxon>Bacillati</taxon>
        <taxon>Actinomycetota</taxon>
        <taxon>Coriobacteriia</taxon>
        <taxon>Coriobacteriales</taxon>
        <taxon>Atopobiaceae</taxon>
        <taxon>Lancefieldella</taxon>
    </lineage>
</organism>
<evidence type="ECO:0000313" key="3">
    <source>
        <dbReference type="Proteomes" id="UP000787322"/>
    </source>
</evidence>
<protein>
    <submittedName>
        <fullName evidence="1">DUF956 family protein</fullName>
    </submittedName>
</protein>
<dbReference type="Proteomes" id="UP000787322">
    <property type="component" value="Unassembled WGS sequence"/>
</dbReference>
<accession>A0A9D5X336</accession>
<dbReference type="InterPro" id="IPR010360">
    <property type="entry name" value="DUF956"/>
</dbReference>
<dbReference type="EMBL" id="CP097092">
    <property type="protein sequence ID" value="UQF78632.1"/>
    <property type="molecule type" value="Genomic_DNA"/>
</dbReference>
<reference evidence="2" key="2">
    <citation type="submission" date="2022-05" db="EMBL/GenBank/DDBJ databases">
        <title>Using nanopore sequencing to obtain complete genomes from saliva samples.</title>
        <authorList>
            <person name="Baker J.L."/>
        </authorList>
    </citation>
    <scope>NUCLEOTIDE SEQUENCE</scope>
    <source>
        <strain evidence="2">JCVI-JB-Lp32</strain>
    </source>
</reference>
<name>A0A9D5X336_9ACTN</name>
<reference evidence="1" key="1">
    <citation type="submission" date="2020-04" db="EMBL/GenBank/DDBJ databases">
        <title>Deep metagenomics examines the oral microbiome during advanced dental caries in children, revealing novel taxa and co-occurrences with host molecules.</title>
        <authorList>
            <person name="Baker J.L."/>
            <person name="Morton J.T."/>
            <person name="Dinis M."/>
            <person name="Alvarez R."/>
            <person name="Tran N.C."/>
            <person name="Knight R."/>
            <person name="Edlund A."/>
        </authorList>
    </citation>
    <scope>NUCLEOTIDE SEQUENCE</scope>
    <source>
        <strain evidence="1">JCVI_3_bin.11</strain>
    </source>
</reference>
<sequence length="135" mass="15487">MAQSQNNTVDFTAKATSFHGLATYGDILIGNKAFEFYNQKNPEDYIQIPWDQIDHVAASVMGRTKSISRFAIFTKSNGNYSFSTRDNKATLRAIRTYIGEEKLVRSPNFWFVFKHGLMAIPQLPRLIKESFIKKK</sequence>
<evidence type="ECO:0000313" key="1">
    <source>
        <dbReference type="EMBL" id="MBF4802681.1"/>
    </source>
</evidence>
<proteinExistence type="predicted"/>